<keyword evidence="2" id="KW-1185">Reference proteome</keyword>
<comment type="caution">
    <text evidence="1">The sequence shown here is derived from an EMBL/GenBank/DDBJ whole genome shotgun (WGS) entry which is preliminary data.</text>
</comment>
<dbReference type="EMBL" id="JBBNAE010000001">
    <property type="protein sequence ID" value="KAK9154766.1"/>
    <property type="molecule type" value="Genomic_DNA"/>
</dbReference>
<name>A0AAP0PVY0_9MAGN</name>
<gene>
    <name evidence="1" type="ORF">Sjap_002246</name>
</gene>
<sequence length="86" mass="9470">MSTLIGVALHRDRLSELTTYPLSTSVATQDKEKSKAVAYKLFSCLQGTRCGGSKFRGPPMQQVPLQPILQKYLPRHSSSSPSPFMS</sequence>
<dbReference type="AlphaFoldDB" id="A0AAP0PVY0"/>
<organism evidence="1 2">
    <name type="scientific">Stephania japonica</name>
    <dbReference type="NCBI Taxonomy" id="461633"/>
    <lineage>
        <taxon>Eukaryota</taxon>
        <taxon>Viridiplantae</taxon>
        <taxon>Streptophyta</taxon>
        <taxon>Embryophyta</taxon>
        <taxon>Tracheophyta</taxon>
        <taxon>Spermatophyta</taxon>
        <taxon>Magnoliopsida</taxon>
        <taxon>Ranunculales</taxon>
        <taxon>Menispermaceae</taxon>
        <taxon>Menispermoideae</taxon>
        <taxon>Cissampelideae</taxon>
        <taxon>Stephania</taxon>
    </lineage>
</organism>
<reference evidence="1 2" key="1">
    <citation type="submission" date="2024-01" db="EMBL/GenBank/DDBJ databases">
        <title>Genome assemblies of Stephania.</title>
        <authorList>
            <person name="Yang L."/>
        </authorList>
    </citation>
    <scope>NUCLEOTIDE SEQUENCE [LARGE SCALE GENOMIC DNA]</scope>
    <source>
        <strain evidence="1">QJT</strain>
        <tissue evidence="1">Leaf</tissue>
    </source>
</reference>
<proteinExistence type="predicted"/>
<protein>
    <submittedName>
        <fullName evidence="1">Uncharacterized protein</fullName>
    </submittedName>
</protein>
<evidence type="ECO:0000313" key="2">
    <source>
        <dbReference type="Proteomes" id="UP001417504"/>
    </source>
</evidence>
<accession>A0AAP0PVY0</accession>
<evidence type="ECO:0000313" key="1">
    <source>
        <dbReference type="EMBL" id="KAK9154766.1"/>
    </source>
</evidence>
<dbReference type="Proteomes" id="UP001417504">
    <property type="component" value="Unassembled WGS sequence"/>
</dbReference>